<reference evidence="6" key="1">
    <citation type="submission" date="2021-03" db="EMBL/GenBank/DDBJ databases">
        <title>Sagittula salina sp. nov. strain M10.9X isolated from the marine waste.</title>
        <authorList>
            <person name="Satari L."/>
            <person name="Molina-Menor E."/>
            <person name="Vidal-Verdu A."/>
            <person name="Pascual J."/>
            <person name="Pereto J."/>
            <person name="Porcar M."/>
        </authorList>
    </citation>
    <scope>NUCLEOTIDE SEQUENCE</scope>
    <source>
        <strain evidence="6">M10.9X</strain>
    </source>
</reference>
<evidence type="ECO:0000256" key="1">
    <source>
        <dbReference type="ARBA" id="ARBA00007074"/>
    </source>
</evidence>
<gene>
    <name evidence="6" type="ORF">J5474_07865</name>
</gene>
<dbReference type="AlphaFoldDB" id="A0A940MPA0"/>
<dbReference type="GO" id="GO:0008234">
    <property type="term" value="F:cysteine-type peptidase activity"/>
    <property type="evidence" value="ECO:0007669"/>
    <property type="project" value="UniProtKB-KW"/>
</dbReference>
<dbReference type="EMBL" id="JAGISH010000003">
    <property type="protein sequence ID" value="MBP0482407.1"/>
    <property type="molecule type" value="Genomic_DNA"/>
</dbReference>
<keyword evidence="7" id="KW-1185">Reference proteome</keyword>
<keyword evidence="3" id="KW-0378">Hydrolase</keyword>
<keyword evidence="2" id="KW-0645">Protease</keyword>
<dbReference type="InterPro" id="IPR038765">
    <property type="entry name" value="Papain-like_cys_pep_sf"/>
</dbReference>
<dbReference type="InterPro" id="IPR000064">
    <property type="entry name" value="NLP_P60_dom"/>
</dbReference>
<dbReference type="PROSITE" id="PS51935">
    <property type="entry name" value="NLPC_P60"/>
    <property type="match status" value="1"/>
</dbReference>
<comment type="caution">
    <text evidence="6">The sequence shown here is derived from an EMBL/GenBank/DDBJ whole genome shotgun (WGS) entry which is preliminary data.</text>
</comment>
<dbReference type="Gene3D" id="3.90.1720.10">
    <property type="entry name" value="endopeptidase domain like (from Nostoc punctiforme)"/>
    <property type="match status" value="1"/>
</dbReference>
<organism evidence="6 7">
    <name type="scientific">Sagittula salina</name>
    <dbReference type="NCBI Taxonomy" id="2820268"/>
    <lineage>
        <taxon>Bacteria</taxon>
        <taxon>Pseudomonadati</taxon>
        <taxon>Pseudomonadota</taxon>
        <taxon>Alphaproteobacteria</taxon>
        <taxon>Rhodobacterales</taxon>
        <taxon>Roseobacteraceae</taxon>
        <taxon>Sagittula</taxon>
    </lineage>
</organism>
<dbReference type="Pfam" id="PF00877">
    <property type="entry name" value="NLPC_P60"/>
    <property type="match status" value="1"/>
</dbReference>
<proteinExistence type="inferred from homology"/>
<dbReference type="Proteomes" id="UP000675940">
    <property type="component" value="Unassembled WGS sequence"/>
</dbReference>
<dbReference type="RefSeq" id="WP_209360257.1">
    <property type="nucleotide sequence ID" value="NZ_JAGISH010000003.1"/>
</dbReference>
<protein>
    <submittedName>
        <fullName evidence="6">C40 family peptidase</fullName>
    </submittedName>
</protein>
<dbReference type="GO" id="GO:0006508">
    <property type="term" value="P:proteolysis"/>
    <property type="evidence" value="ECO:0007669"/>
    <property type="project" value="UniProtKB-KW"/>
</dbReference>
<dbReference type="SUPFAM" id="SSF54001">
    <property type="entry name" value="Cysteine proteinases"/>
    <property type="match status" value="1"/>
</dbReference>
<evidence type="ECO:0000256" key="2">
    <source>
        <dbReference type="ARBA" id="ARBA00022670"/>
    </source>
</evidence>
<accession>A0A940MPA0</accession>
<evidence type="ECO:0000256" key="4">
    <source>
        <dbReference type="ARBA" id="ARBA00022807"/>
    </source>
</evidence>
<comment type="similarity">
    <text evidence="1">Belongs to the peptidase C40 family.</text>
</comment>
<evidence type="ECO:0000313" key="6">
    <source>
        <dbReference type="EMBL" id="MBP0482407.1"/>
    </source>
</evidence>
<keyword evidence="4" id="KW-0788">Thiol protease</keyword>
<name>A0A940MPA0_9RHOB</name>
<evidence type="ECO:0000259" key="5">
    <source>
        <dbReference type="PROSITE" id="PS51935"/>
    </source>
</evidence>
<dbReference type="InterPro" id="IPR051794">
    <property type="entry name" value="PG_Endopeptidase_C40"/>
</dbReference>
<dbReference type="Pfam" id="PF18348">
    <property type="entry name" value="SH3_16"/>
    <property type="match status" value="1"/>
</dbReference>
<dbReference type="InterPro" id="IPR041382">
    <property type="entry name" value="SH3_16"/>
</dbReference>
<evidence type="ECO:0000313" key="7">
    <source>
        <dbReference type="Proteomes" id="UP000675940"/>
    </source>
</evidence>
<dbReference type="PANTHER" id="PTHR47359:SF3">
    <property type="entry name" value="NLP_P60 DOMAIN-CONTAINING PROTEIN-RELATED"/>
    <property type="match status" value="1"/>
</dbReference>
<sequence length="277" mass="30555">MTDPRSTPANDRVVARWRAAEHPALIPVDPRPAWLAESVSDLCRRPDGQRDRQLVYGQRFDVLERRDGWVFGIAPELGGYAGWLREAALLPVRPRPDPTHRVGVRQTHVYPAPDFKQHETHALPHGAALAVSGTEGRFARTELGWIPAAHLSQAVPADPVAMAELYLGVPYLWGGNSIWGIDCSGLAQVGCRALGIDCPGDSDMQARDLGETLPPGTRPQRGDLMFWRGHVAWVADPETLLHANAHTMSVAFEPIRRAIARIEEQGEGPVTRHARIR</sequence>
<evidence type="ECO:0000256" key="3">
    <source>
        <dbReference type="ARBA" id="ARBA00022801"/>
    </source>
</evidence>
<dbReference type="PANTHER" id="PTHR47359">
    <property type="entry name" value="PEPTIDOGLYCAN DL-ENDOPEPTIDASE CWLO"/>
    <property type="match status" value="1"/>
</dbReference>
<feature type="domain" description="NlpC/P60" evidence="5">
    <location>
        <begin position="153"/>
        <end position="277"/>
    </location>
</feature>